<name>A0AA41YT56_9HYPH</name>
<keyword evidence="1" id="KW-0812">Transmembrane</keyword>
<sequence>MIFGLGAGAPASLDSVTHIIQVALTPVFLLSGIGALLNVFATRLGRVADQLDKVTAELRGGAGDPTMTPQIFRLRQRLFALDLAVVAAAIGGGATCGATIALFIGALRDDVMGWVLFALFGGALICTLIALCAFLAEMLISSAAVRLRLDVEETTAEGRR</sequence>
<dbReference type="Proteomes" id="UP001165667">
    <property type="component" value="Unassembled WGS sequence"/>
</dbReference>
<dbReference type="AlphaFoldDB" id="A0AA41YT56"/>
<proteinExistence type="predicted"/>
<accession>A0AA41YT56</accession>
<keyword evidence="1" id="KW-0472">Membrane</keyword>
<comment type="caution">
    <text evidence="2">The sequence shown here is derived from an EMBL/GenBank/DDBJ whole genome shotgun (WGS) entry which is preliminary data.</text>
</comment>
<evidence type="ECO:0000256" key="1">
    <source>
        <dbReference type="SAM" id="Phobius"/>
    </source>
</evidence>
<protein>
    <submittedName>
        <fullName evidence="2">DUF2721 domain-containing protein</fullName>
    </submittedName>
</protein>
<keyword evidence="3" id="KW-1185">Reference proteome</keyword>
<dbReference type="Pfam" id="PF11026">
    <property type="entry name" value="DUF2721"/>
    <property type="match status" value="1"/>
</dbReference>
<keyword evidence="1" id="KW-1133">Transmembrane helix</keyword>
<dbReference type="EMBL" id="JAMOIM010000004">
    <property type="protein sequence ID" value="MCW6508129.1"/>
    <property type="molecule type" value="Genomic_DNA"/>
</dbReference>
<dbReference type="InterPro" id="IPR021279">
    <property type="entry name" value="DUF2721"/>
</dbReference>
<gene>
    <name evidence="2" type="ORF">M8523_08845</name>
</gene>
<evidence type="ECO:0000313" key="2">
    <source>
        <dbReference type="EMBL" id="MCW6508129.1"/>
    </source>
</evidence>
<reference evidence="2" key="1">
    <citation type="submission" date="2022-05" db="EMBL/GenBank/DDBJ databases">
        <authorList>
            <person name="Pankratov T."/>
        </authorList>
    </citation>
    <scope>NUCLEOTIDE SEQUENCE</scope>
    <source>
        <strain evidence="2">BP6-180914</strain>
    </source>
</reference>
<feature type="transmembrane region" description="Helical" evidence="1">
    <location>
        <begin position="20"/>
        <end position="41"/>
    </location>
</feature>
<evidence type="ECO:0000313" key="3">
    <source>
        <dbReference type="Proteomes" id="UP001165667"/>
    </source>
</evidence>
<feature type="transmembrane region" description="Helical" evidence="1">
    <location>
        <begin position="79"/>
        <end position="105"/>
    </location>
</feature>
<organism evidence="2 3">
    <name type="scientific">Lichenifustis flavocetrariae</name>
    <dbReference type="NCBI Taxonomy" id="2949735"/>
    <lineage>
        <taxon>Bacteria</taxon>
        <taxon>Pseudomonadati</taxon>
        <taxon>Pseudomonadota</taxon>
        <taxon>Alphaproteobacteria</taxon>
        <taxon>Hyphomicrobiales</taxon>
        <taxon>Lichenihabitantaceae</taxon>
        <taxon>Lichenifustis</taxon>
    </lineage>
</organism>
<feature type="transmembrane region" description="Helical" evidence="1">
    <location>
        <begin position="111"/>
        <end position="136"/>
    </location>
</feature>
<dbReference type="RefSeq" id="WP_282584473.1">
    <property type="nucleotide sequence ID" value="NZ_JAMOIM010000004.1"/>
</dbReference>